<dbReference type="Proteomes" id="UP000254771">
    <property type="component" value="Unassembled WGS sequence"/>
</dbReference>
<evidence type="ECO:0000313" key="3">
    <source>
        <dbReference type="Proteomes" id="UP000254771"/>
    </source>
</evidence>
<dbReference type="InterPro" id="IPR013783">
    <property type="entry name" value="Ig-like_fold"/>
</dbReference>
<reference evidence="2 3" key="1">
    <citation type="journal article" date="2018" name="ISME J.">
        <title>Endosymbiont genomes yield clues of tubeworm success.</title>
        <authorList>
            <person name="Li Y."/>
            <person name="Liles M.R."/>
            <person name="Halanych K.M."/>
        </authorList>
    </citation>
    <scope>NUCLEOTIDE SEQUENCE [LARGE SCALE GENOMIC DNA]</scope>
    <source>
        <strain evidence="2">A1462</strain>
    </source>
</reference>
<dbReference type="Gene3D" id="3.10.620.30">
    <property type="match status" value="1"/>
</dbReference>
<dbReference type="Pfam" id="PF02010">
    <property type="entry name" value="REJ"/>
    <property type="match status" value="1"/>
</dbReference>
<feature type="domain" description="PKD/Chitinase" evidence="1">
    <location>
        <begin position="2660"/>
        <end position="2754"/>
    </location>
</feature>
<name>A0A370DKA8_9GAMM</name>
<dbReference type="Pfam" id="PF01841">
    <property type="entry name" value="Transglut_core"/>
    <property type="match status" value="1"/>
</dbReference>
<dbReference type="SMART" id="SM00089">
    <property type="entry name" value="PKD"/>
    <property type="match status" value="3"/>
</dbReference>
<feature type="domain" description="PKD/Chitinase" evidence="1">
    <location>
        <begin position="2463"/>
        <end position="2556"/>
    </location>
</feature>
<keyword evidence="3" id="KW-1185">Reference proteome</keyword>
<dbReference type="InterPro" id="IPR038765">
    <property type="entry name" value="Papain-like_cys_pep_sf"/>
</dbReference>
<gene>
    <name evidence="2" type="ORF">DIZ78_10220</name>
</gene>
<dbReference type="CDD" id="cd00146">
    <property type="entry name" value="PKD"/>
    <property type="match status" value="1"/>
</dbReference>
<dbReference type="InterPro" id="IPR002931">
    <property type="entry name" value="Transglutaminase-like"/>
</dbReference>
<comment type="caution">
    <text evidence="2">The sequence shown here is derived from an EMBL/GenBank/DDBJ whole genome shotgun (WGS) entry which is preliminary data.</text>
</comment>
<dbReference type="InterPro" id="IPR029865">
    <property type="entry name" value="KIAA0319-like"/>
</dbReference>
<dbReference type="PANTHER" id="PTHR46182:SF2">
    <property type="entry name" value="FI19480P1"/>
    <property type="match status" value="1"/>
</dbReference>
<dbReference type="Pfam" id="PF08309">
    <property type="entry name" value="LVIVD"/>
    <property type="match status" value="1"/>
</dbReference>
<dbReference type="InterPro" id="IPR013211">
    <property type="entry name" value="LVIVD"/>
</dbReference>
<dbReference type="Gene3D" id="2.60.40.10">
    <property type="entry name" value="Immunoglobulins"/>
    <property type="match status" value="4"/>
</dbReference>
<feature type="domain" description="PKD/Chitinase" evidence="1">
    <location>
        <begin position="2366"/>
        <end position="2460"/>
    </location>
</feature>
<sequence length="2792" mass="293481">MFPPACGGSGVERRQLRVAVGESEASRAAGCDLRQGHVQAVRLLFFAVCRWGTGKAHLSDAAKSASSPLRSFGEGTVSHWTQTLWFRFLARLLSVLLVFQGAPPLRLSLPDIDPFFLLGISTVQAQEVPEWLVTTVDADHEDRFIQEKLVEIGSGKDASFVYVRDQIGFEVYTGSLRGARGTLWSDAGNSLDQASLLIALLRGQGIGARYVRGTLDEADAKVLIASMFDPELMAQAVGYIPDRYAKADPVSDPDLIVEATDHWWVELEDGTQLDPSYSDGVARGIAISSYFEVPDTERHKVTLRLRAEFHNILSNFTYKTPLEHTFSTPEVYGKALSLAHFVSSYQPSAMIGGFKTYTYSPFLMVDDNEATLDNKATLDSNPIIRGQNYQEFFSNLPPVLANSTLTRLTLEIDLQDPSMETETLSRDLLDRVGFAARHGLDSPQAVDSEMPAITEHDVITINILPGKIDTSAVVSITSQLADLYMESRALSDETLPISQKDPSLWTVEEQSKLERYKDLMLQLQIASTRYMGILFLKDSDYWTETTAEGHLVRAYFSSPRVILSSSFVYGDRATNNSSLHASLDLLKNRIRVIPYPRQNSIADVLFNAIRGIRENILEKNAVEQMLEPDEDVGAFSASAIEVFQKANEQKIEIIDLFGEADIQKLMGLEISSEAKARVTEALRLKKTVNIPVRSVSVDGNPAIAWYEIDNSTGELIGVSEDGRHGIAEYVALLSVVLQVTGILWLINTFGWDRLMIYLANPPSSLPSGLSGHPLKSSWVDYARWYQTEEAQLALEQEAALKNEKGIGFNFSENDPNTGNPIIGHILLKVPFGKDVPVPIRFTEYIGIPVGVEGSVIRWAGLGLEVVGLVSPGPTSLSGSTVSVPGLAMEILEEPAFSVAFGDASISSAFQIKITNEGNEGSILLSATDPVGGKVLLSVNTIPIPAGKTGRASVYLQPSLNDSLPLPGTALPFSVTITREDNPAVTLTQNMAFAMPEVYTLRAEADPDMLYTTPLGTVQVEVNFTNTGNVVQMVGANLDVLPGFTVSGLGGPQVLNPGEVLFRTISFVAQGLDLDSDHYTQLTATYGASGELETHVSLHLHVAAPGSLQALNAATDAETLARPELAGTLETLGQDLSGLYQDQADETRKERVLTGLSGLLAQIDDPLLGAFAADIAAAQQAIADSTPATLVSALDILAAALTPFGDQLAAMADHDFELALRPNSAEAQPQSPTDFGLYLKNRGAESTVYNLSLVGVPAGITATLSQDSVTLPAGFAVEPGVTGTHHLPIAVNITLTQPADELTAFDFELVVTADGAPQVQRSTYGSFTARDELVSVLSVTSTPAFTDPGGSVAVTTRLLNALNRERDLLVNYRVKNAGGAELFSSAPQAVQMSVLSSVATVALGAFDTSGLPLGSYTLEVSVTESDGTPLAGGSGSGTLLVGSPLNAALSVDPDSLPAGDGQAVVTLQINSLVNYDANGIGLIGLTDTLGGARSVAVRGDYAYLGGTEGVTVLNISTPQDPHVIHTFGLAGNNRTWIKGDYLLVANELDLSVYGLADPEQPELLASAASGVTGTHASGLYVQGDLAFINTIIFIWGNSIVGIRGDTIIYDLSDPLNPQSLGLFYNTPQGSYPQWPGSNYFIGESAVGKDNVVYLMSSSAETDAAGGTGRLRMLDVSDPQNVTEAGVFDLPGSVLLGGMAIQGNRALVVGTDGPFVISDGSPLQSGQMTLHLLDVTDPLNPVILGSELLAGGGLYKLLLFTVRSVTEDLFVIEDIVLNGQAKLRLVDASDPANLRVIDVDAASVVGGALFSSGLLYTASDSGLGVYDLGGLTGIPVTAQVQVPNDSSAVILPGSFNRAPDSTMPGAGFDTLQWDLLLQTGQLSHVLNWQVQLDGLQPGEARDAALGGTVDFTAWGSAGSIELPAASVAVEQVVALTPESRTMRPGEESLYTVTLTNPSATVVTYDLGLQGLPPEWVTLQASVDVPAAGSIDIPLTVRADALASLGEHGFTVAATTVGGARGLAYSNLTLEGAAVIQAEIHGVVITLNPIQDTAGQGTMATYRVRIINTGNVTETYDLTGQLPVGIQGVFGEASVTVAPGLDNYREVLLTLIAPLGTAVGGQNFNVTATSTGTSGVTDQAAGTLNVSGFGVDVALTALAARPDSTFLMRVTNTGQSQDTFDLSLGGVLAPAATLEITEVTLAAGASRDLTVTVIDIDFAYPGSLDLVVIATSRSDSNIQDRAAAAIDIPLSQGLILTLDPVEVELPGVGDGAFLVLVQNSGNSEDAYSAAITGTGGAISAASLDGLDGQPTQSIPSFRLPGLATGAILLNASLSSFGEGTVDVTIHSQSNALISGTVTALLKTANQNPVADPGADRTVHLGDLVQLDGSNSTDPDQGPAPLSYAWSFIAVPPGSALDDQAIAGANTVSASFTPDLTGQYRVQLIVSDGLLLDSREVAFQVENQVPVADAGPDLSVLIGEALILNGSGSHDPDRDLIRYRWTLAQTSAGSALVQDDIGNATTPEPSFTPDLAGLYELALVVTDGDLDSNPDSIRISVYDADLPPQADAGPDRNALVGDQAVLDGSGSYDPDAAPQPLTYRWTFANLPPGSALDDAAISNATSAVASFLPDVAGTYSLDLEVSDGLAQRSDRVSVHGYLVETPPNADAGDDTLAGKGIPVSLDAGASSDPDTPAQGLSYAWIFVSIPEGSSLDNADLSNSNTATPGFTPDVEGRYVLRLTLSDGTGEDSDNVMVSAKAGAGGDVVDSVGWNCGCYWPGSGLPEPCAGVEDSANCPWH</sequence>
<evidence type="ECO:0000259" key="1">
    <source>
        <dbReference type="SMART" id="SM00089"/>
    </source>
</evidence>
<dbReference type="GO" id="GO:0031410">
    <property type="term" value="C:cytoplasmic vesicle"/>
    <property type="evidence" value="ECO:0007669"/>
    <property type="project" value="TreeGrafter"/>
</dbReference>
<dbReference type="SUPFAM" id="SSF54001">
    <property type="entry name" value="Cysteine proteinases"/>
    <property type="match status" value="1"/>
</dbReference>
<protein>
    <recommendedName>
        <fullName evidence="1">PKD/Chitinase domain-containing protein</fullName>
    </recommendedName>
</protein>
<evidence type="ECO:0000313" key="2">
    <source>
        <dbReference type="EMBL" id="RDH85332.1"/>
    </source>
</evidence>
<accession>A0A370DKA8</accession>
<dbReference type="GO" id="GO:0016020">
    <property type="term" value="C:membrane"/>
    <property type="evidence" value="ECO:0007669"/>
    <property type="project" value="TreeGrafter"/>
</dbReference>
<dbReference type="SUPFAM" id="SSF49299">
    <property type="entry name" value="PKD domain"/>
    <property type="match status" value="2"/>
</dbReference>
<dbReference type="InterPro" id="IPR035986">
    <property type="entry name" value="PKD_dom_sf"/>
</dbReference>
<organism evidence="2 3">
    <name type="scientific">endosymbiont of Escarpia spicata</name>
    <dbReference type="NCBI Taxonomy" id="2200908"/>
    <lineage>
        <taxon>Bacteria</taxon>
        <taxon>Pseudomonadati</taxon>
        <taxon>Pseudomonadota</taxon>
        <taxon>Gammaproteobacteria</taxon>
        <taxon>sulfur-oxidizing symbionts</taxon>
    </lineage>
</organism>
<dbReference type="EMBL" id="QFXE01000013">
    <property type="protein sequence ID" value="RDH85332.1"/>
    <property type="molecule type" value="Genomic_DNA"/>
</dbReference>
<dbReference type="InterPro" id="IPR022409">
    <property type="entry name" value="PKD/Chitinase_dom"/>
</dbReference>
<dbReference type="PANTHER" id="PTHR46182">
    <property type="entry name" value="FI19480P1"/>
    <property type="match status" value="1"/>
</dbReference>
<dbReference type="InterPro" id="IPR002859">
    <property type="entry name" value="PKD/REJ-like"/>
</dbReference>
<proteinExistence type="predicted"/>